<evidence type="ECO:0000256" key="1">
    <source>
        <dbReference type="ARBA" id="ARBA00022729"/>
    </source>
</evidence>
<keyword evidence="5" id="KW-0472">Membrane</keyword>
<feature type="compositionally biased region" description="Basic and acidic residues" evidence="4">
    <location>
        <begin position="691"/>
        <end position="703"/>
    </location>
</feature>
<gene>
    <name evidence="6" type="ORF">PSON_ATCC_30995.1.T0400004</name>
</gene>
<dbReference type="NCBIfam" id="TIGR02232">
    <property type="entry name" value="myxo_disulf_rpt"/>
    <property type="match status" value="3"/>
</dbReference>
<keyword evidence="1" id="KW-0732">Signal</keyword>
<organism evidence="6 7">
    <name type="scientific">Paramecium sonneborni</name>
    <dbReference type="NCBI Taxonomy" id="65129"/>
    <lineage>
        <taxon>Eukaryota</taxon>
        <taxon>Sar</taxon>
        <taxon>Alveolata</taxon>
        <taxon>Ciliophora</taxon>
        <taxon>Intramacronucleata</taxon>
        <taxon>Oligohymenophorea</taxon>
        <taxon>Peniculida</taxon>
        <taxon>Parameciidae</taxon>
        <taxon>Paramecium</taxon>
    </lineage>
</organism>
<accession>A0A8S1MLA7</accession>
<dbReference type="Proteomes" id="UP000692954">
    <property type="component" value="Unassembled WGS sequence"/>
</dbReference>
<dbReference type="AlphaFoldDB" id="A0A8S1MLA7"/>
<keyword evidence="3" id="KW-1015">Disulfide bond</keyword>
<evidence type="ECO:0000313" key="7">
    <source>
        <dbReference type="Proteomes" id="UP000692954"/>
    </source>
</evidence>
<dbReference type="InterPro" id="IPR011936">
    <property type="entry name" value="Myxo_disulph_rpt"/>
</dbReference>
<feature type="region of interest" description="Disordered" evidence="4">
    <location>
        <begin position="648"/>
        <end position="741"/>
    </location>
</feature>
<feature type="transmembrane region" description="Helical" evidence="5">
    <location>
        <begin position="1166"/>
        <end position="1183"/>
    </location>
</feature>
<feature type="transmembrane region" description="Helical" evidence="5">
    <location>
        <begin position="1142"/>
        <end position="1160"/>
    </location>
</feature>
<dbReference type="InterPro" id="IPR006212">
    <property type="entry name" value="Furin_repeat"/>
</dbReference>
<dbReference type="Pfam" id="PF13948">
    <property type="entry name" value="DUF4215"/>
    <property type="match status" value="4"/>
</dbReference>
<feature type="transmembrane region" description="Helical" evidence="5">
    <location>
        <begin position="1044"/>
        <end position="1063"/>
    </location>
</feature>
<dbReference type="SMART" id="SM00261">
    <property type="entry name" value="FU"/>
    <property type="match status" value="6"/>
</dbReference>
<proteinExistence type="predicted"/>
<feature type="compositionally biased region" description="Low complexity" evidence="4">
    <location>
        <begin position="708"/>
        <end position="739"/>
    </location>
</feature>
<keyword evidence="2" id="KW-0677">Repeat</keyword>
<dbReference type="PANTHER" id="PTHR38934">
    <property type="entry name" value="HYPHALLY REGULATED CELL WALL PROTEIN 1"/>
    <property type="match status" value="1"/>
</dbReference>
<keyword evidence="7" id="KW-1185">Reference proteome</keyword>
<feature type="transmembrane region" description="Helical" evidence="5">
    <location>
        <begin position="1226"/>
        <end position="1246"/>
    </location>
</feature>
<feature type="compositionally biased region" description="Low complexity" evidence="4">
    <location>
        <begin position="674"/>
        <end position="683"/>
    </location>
</feature>
<name>A0A8S1MLA7_9CILI</name>
<comment type="caution">
    <text evidence="6">The sequence shown here is derived from an EMBL/GenBank/DDBJ whole genome shotgun (WGS) entry which is preliminary data.</text>
</comment>
<evidence type="ECO:0000256" key="3">
    <source>
        <dbReference type="ARBA" id="ARBA00023157"/>
    </source>
</evidence>
<evidence type="ECO:0000256" key="2">
    <source>
        <dbReference type="ARBA" id="ARBA00022737"/>
    </source>
</evidence>
<evidence type="ECO:0000313" key="6">
    <source>
        <dbReference type="EMBL" id="CAD8079972.1"/>
    </source>
</evidence>
<evidence type="ECO:0008006" key="8">
    <source>
        <dbReference type="Google" id="ProtNLM"/>
    </source>
</evidence>
<feature type="compositionally biased region" description="Polar residues" evidence="4">
    <location>
        <begin position="648"/>
        <end position="671"/>
    </location>
</feature>
<reference evidence="6" key="1">
    <citation type="submission" date="2021-01" db="EMBL/GenBank/DDBJ databases">
        <authorList>
            <consortium name="Genoscope - CEA"/>
            <person name="William W."/>
        </authorList>
    </citation>
    <scope>NUCLEOTIDE SEQUENCE</scope>
</reference>
<dbReference type="OrthoDB" id="409374at2759"/>
<feature type="transmembrane region" description="Helical" evidence="5">
    <location>
        <begin position="1195"/>
        <end position="1214"/>
    </location>
</feature>
<dbReference type="PANTHER" id="PTHR38934:SF6">
    <property type="entry name" value="CHROMOSOME UNDETERMINED SCAFFOLD_176, WHOLE GENOME SHOTGUN SEQUENCE"/>
    <property type="match status" value="1"/>
</dbReference>
<keyword evidence="5" id="KW-1133">Transmembrane helix</keyword>
<protein>
    <recommendedName>
        <fullName evidence="8">Transmembrane protein</fullName>
    </recommendedName>
</protein>
<evidence type="ECO:0000256" key="5">
    <source>
        <dbReference type="SAM" id="Phobius"/>
    </source>
</evidence>
<sequence length="1275" mass="146107">MESYQEMNSVMMEILLHMMDVLIVNINVKNNAQNVLKESVLNVLLQDGKQIQMQYHLNVKKSVEIGQLLEMNIVIMELEFIKMIAKCIDCELIGFKPLAYFCINICGDGLVVSHPYGFSEECDDGNTFNNDGCNSNCQFECYQGSKCKICRYGNCLECVTGYNLVDDLCVVNQDPSCNDNFILPYKGCQNFKPMCQTSCEQCDMFGKGCLNCKTGYKIIDYLCYSICGDNIVTIDEQCDDGNILYGDGCHQCQFSCSHTCIDCIKGRCQECIDGFELYLYQCKPISLQLNNCQLLCDSNCLICQCGICQVCSNGYYLSQNNEFCIQQSTFLSQFIDYCKIQIDYTCLVCQDLAYLDQFKQICVIMSNSCVKNCQLCIEDYCIQCQSGYYGTKCLPQLGEGIIIGEDICYSSGTQILNDNFECNHNCDKNCLNCYNGRCYLCQNRSYLFNNQCIQEHFLEITYVKDGYAQCGDSILGMNEQCDDGNNYIFDGCYDCKYQCDQFCEQCIFGICTSCIQGLILNSNNICEPLCGDNLVIPYSNEQCDDINNSNCVNCHYQCQQYCVDCNLLQCFQCQIGFQVNMNECQPFCGDGIVINNFENCDDGNDIQFDGCYNCEFQCTQYCSICNEGICSECIENYQLVDNSCNQISNNEEQENPNDNGNTDENSNIDESGNTDENGNTTNDNIDEQNDENNKYPNDNDKGSADTQNSKNNTNSNGKSDSTNNSINNNKTNSNNPNINQGLLEQKNEPILFEMACRNNECVFSQKPRMLLVYINQIFSQQTIHIKFDQEVKLDQTTQINNQMFTITIANLNTQDYKIIVESLKDISSDLQFIEYQVIIDIFVQLESKPNLIVQLDQEITNQNNQTISNNNQTILLEIPKILSQKNKQTSITMQKSNKGFIIGALSIASISLLSGESSIFIETFNVLQYQSYFKFINVDYPENLFLYFEAQDMLSVQSYINFLQIDDFLKFITGYQNQTQIQLVGKFELYNIEIDLLTNIFPQIFQCFLMVAFFACAGKLFQLYLKLRAYKNFLQILNSTKSKILTPILSSILMISYNIKLFIKMRYFSSQNSIRQLIQLNAWDLIFKIFLSIQNHPINNFRNVISNLISFLILITFINFILKSIQSQLKNKNIKKKSDIQFITLDMVRTSIFHFVLVFFQKQQMLQSLLIFIINLSQCLVIFKYKQCSKAEKYVSLIIEGILSIFTLTLICYTKTAEMYLSPQNIITLGFIHMYLLLSTLLIVFIKQLIPQVLKISQLKCKNNQEKRASNLLFF</sequence>
<evidence type="ECO:0000256" key="4">
    <source>
        <dbReference type="SAM" id="MobiDB-lite"/>
    </source>
</evidence>
<feature type="transmembrane region" description="Helical" evidence="5">
    <location>
        <begin position="1104"/>
        <end position="1122"/>
    </location>
</feature>
<dbReference type="EMBL" id="CAJJDN010000040">
    <property type="protein sequence ID" value="CAD8079972.1"/>
    <property type="molecule type" value="Genomic_DNA"/>
</dbReference>
<keyword evidence="5" id="KW-0812">Transmembrane</keyword>
<feature type="transmembrane region" description="Helical" evidence="5">
    <location>
        <begin position="1003"/>
        <end position="1024"/>
    </location>
</feature>